<feature type="domain" description="DUF3857" evidence="1">
    <location>
        <begin position="39"/>
        <end position="201"/>
    </location>
</feature>
<name>A0A7C4TI60_UNCW3</name>
<dbReference type="Gene3D" id="2.60.40.3140">
    <property type="match status" value="1"/>
</dbReference>
<organism evidence="2">
    <name type="scientific">candidate division WOR-3 bacterium</name>
    <dbReference type="NCBI Taxonomy" id="2052148"/>
    <lineage>
        <taxon>Bacteria</taxon>
        <taxon>Bacteria division WOR-3</taxon>
    </lineage>
</organism>
<comment type="caution">
    <text evidence="2">The sequence shown here is derived from an EMBL/GenBank/DDBJ whole genome shotgun (WGS) entry which is preliminary data.</text>
</comment>
<dbReference type="Gene3D" id="3.10.620.30">
    <property type="match status" value="1"/>
</dbReference>
<dbReference type="EMBL" id="DTGZ01000134">
    <property type="protein sequence ID" value="HGV98061.1"/>
    <property type="molecule type" value="Genomic_DNA"/>
</dbReference>
<dbReference type="AlphaFoldDB" id="A0A7C4TI60"/>
<proteinExistence type="predicted"/>
<accession>A0A7C4TI60</accession>
<gene>
    <name evidence="2" type="ORF">ENV60_07170</name>
</gene>
<dbReference type="Gene3D" id="2.60.120.1130">
    <property type="match status" value="1"/>
</dbReference>
<dbReference type="InterPro" id="IPR024618">
    <property type="entry name" value="DUF3857"/>
</dbReference>
<dbReference type="Pfam" id="PF12969">
    <property type="entry name" value="DUF3857"/>
    <property type="match status" value="1"/>
</dbReference>
<evidence type="ECO:0000259" key="1">
    <source>
        <dbReference type="Pfam" id="PF12969"/>
    </source>
</evidence>
<reference evidence="2" key="1">
    <citation type="journal article" date="2020" name="mSystems">
        <title>Genome- and Community-Level Interaction Insights into Carbon Utilization and Element Cycling Functions of Hydrothermarchaeota in Hydrothermal Sediment.</title>
        <authorList>
            <person name="Zhou Z."/>
            <person name="Liu Y."/>
            <person name="Xu W."/>
            <person name="Pan J."/>
            <person name="Luo Z.H."/>
            <person name="Li M."/>
        </authorList>
    </citation>
    <scope>NUCLEOTIDE SEQUENCE [LARGE SCALE GENOMIC DNA]</scope>
    <source>
        <strain evidence="2">SpSt-774</strain>
    </source>
</reference>
<protein>
    <submittedName>
        <fullName evidence="2">DUF3857 domain-containing protein</fullName>
    </submittedName>
</protein>
<sequence length="624" mass="72249">MLIIFLLILQYNFNPQDYPDASGLIVRECISQYYDLDYKFYQEYEYIVHIFNIRGRERYGDMFEKYNREKQTLELLKAQTITADGKGIKPDEKAISDLGTVEGFLASAYKDLRTRTVSYSNVEPGATLEYKSVKKSKESDDRHISGIVVFKRYDPILHKSFKLKVPKHSGLKDTVLGDIKRSFREEGDYLFYEWSADSVPRLKEERFSIPREQFCPRVLFSNYKDWKEVGEILYKNFKKAIVITKEIKERANSFPGNNQEITEQVYDYICKNWRDIPIGIWEAGFKPMGSDEVYKNRYGNQLDKCCVLIALLKARGIESYPAFVSLSDVSLSLPMPDHFYSVVVAIPKEEGFIFLDPRMPERETQSLDVSGILGEFNYGFPLLSDIVGRFAFIVKPDTQIFSPLPEYKTPIAIIEMNCELNEDGSLRGNIKANLKGLSAIMARASLRHKKEKELNIGLESLLGSIKTKTELKGFQITGLDEPRKEVEMEIEFLTPDYLIKQGKNLRFYIPLSDFLFFEIEKFFGFNERTNPFTVVNSREAVLKINLKYPEDYEVYYHPKDISVENTLGSATNSFAVDSHTIKITRRFAFKKSDYSAIEYPLLKSIYDACNSNEQKYLIFSKGKR</sequence>
<evidence type="ECO:0000313" key="2">
    <source>
        <dbReference type="EMBL" id="HGV98061.1"/>
    </source>
</evidence>